<dbReference type="GO" id="GO:0005886">
    <property type="term" value="C:plasma membrane"/>
    <property type="evidence" value="ECO:0007669"/>
    <property type="project" value="UniProtKB-SubCell"/>
</dbReference>
<keyword evidence="9" id="KW-1185">Reference proteome</keyword>
<evidence type="ECO:0000313" key="9">
    <source>
        <dbReference type="Proteomes" id="UP000004754"/>
    </source>
</evidence>
<evidence type="ECO:0000259" key="7">
    <source>
        <dbReference type="Pfam" id="PF02687"/>
    </source>
</evidence>
<feature type="domain" description="ABC3 transporter permease C-terminal" evidence="7">
    <location>
        <begin position="259"/>
        <end position="378"/>
    </location>
</feature>
<dbReference type="RefSeq" id="WP_006598630.1">
    <property type="nucleotide sequence ID" value="NZ_GL622359.1"/>
</dbReference>
<dbReference type="PANTHER" id="PTHR30287:SF1">
    <property type="entry name" value="INNER MEMBRANE PROTEIN"/>
    <property type="match status" value="1"/>
</dbReference>
<dbReference type="Proteomes" id="UP000004754">
    <property type="component" value="Unassembled WGS sequence"/>
</dbReference>
<feature type="transmembrane region" description="Helical" evidence="6">
    <location>
        <begin position="665"/>
        <end position="688"/>
    </location>
</feature>
<dbReference type="InterPro" id="IPR003838">
    <property type="entry name" value="ABC3_permease_C"/>
</dbReference>
<dbReference type="AlphaFoldDB" id="E6MGS3"/>
<evidence type="ECO:0000313" key="8">
    <source>
        <dbReference type="EMBL" id="EFV01813.1"/>
    </source>
</evidence>
<comment type="subcellular location">
    <subcellularLocation>
        <location evidence="1">Cell membrane</location>
        <topology evidence="1">Multi-pass membrane protein</topology>
    </subcellularLocation>
</comment>
<keyword evidence="3 6" id="KW-0812">Transmembrane</keyword>
<evidence type="ECO:0000256" key="3">
    <source>
        <dbReference type="ARBA" id="ARBA00022692"/>
    </source>
</evidence>
<feature type="transmembrane region" description="Helical" evidence="6">
    <location>
        <begin position="254"/>
        <end position="273"/>
    </location>
</feature>
<dbReference type="EMBL" id="AEQN01000016">
    <property type="protein sequence ID" value="EFV01813.1"/>
    <property type="molecule type" value="Genomic_DNA"/>
</dbReference>
<evidence type="ECO:0000256" key="1">
    <source>
        <dbReference type="ARBA" id="ARBA00004651"/>
    </source>
</evidence>
<dbReference type="HOGENOM" id="CLU_005531_1_0_9"/>
<feature type="transmembrane region" description="Helical" evidence="6">
    <location>
        <begin position="708"/>
        <end position="731"/>
    </location>
</feature>
<organism evidence="8 9">
    <name type="scientific">Pseudoramibacter alactolyticus ATCC 23263</name>
    <dbReference type="NCBI Taxonomy" id="887929"/>
    <lineage>
        <taxon>Bacteria</taxon>
        <taxon>Bacillati</taxon>
        <taxon>Bacillota</taxon>
        <taxon>Clostridia</taxon>
        <taxon>Eubacteriales</taxon>
        <taxon>Eubacteriaceae</taxon>
        <taxon>Pseudoramibacter</taxon>
    </lineage>
</organism>
<comment type="caution">
    <text evidence="8">The sequence shown here is derived from an EMBL/GenBank/DDBJ whole genome shotgun (WGS) entry which is preliminary data.</text>
</comment>
<keyword evidence="5 6" id="KW-0472">Membrane</keyword>
<feature type="transmembrane region" description="Helical" evidence="6">
    <location>
        <begin position="346"/>
        <end position="369"/>
    </location>
</feature>
<evidence type="ECO:0000256" key="2">
    <source>
        <dbReference type="ARBA" id="ARBA00022475"/>
    </source>
</evidence>
<dbReference type="Pfam" id="PF02687">
    <property type="entry name" value="FtsX"/>
    <property type="match status" value="2"/>
</dbReference>
<gene>
    <name evidence="8" type="ORF">HMP0721_1206</name>
</gene>
<reference evidence="8 9" key="1">
    <citation type="submission" date="2010-12" db="EMBL/GenBank/DDBJ databases">
        <authorList>
            <person name="Muzny D."/>
            <person name="Qin X."/>
            <person name="Deng J."/>
            <person name="Jiang H."/>
            <person name="Liu Y."/>
            <person name="Qu J."/>
            <person name="Song X.-Z."/>
            <person name="Zhang L."/>
            <person name="Thornton R."/>
            <person name="Coyle M."/>
            <person name="Francisco L."/>
            <person name="Jackson L."/>
            <person name="Javaid M."/>
            <person name="Korchina V."/>
            <person name="Kovar C."/>
            <person name="Mata R."/>
            <person name="Mathew T."/>
            <person name="Ngo R."/>
            <person name="Nguyen L."/>
            <person name="Nguyen N."/>
            <person name="Okwuonu G."/>
            <person name="Ongeri F."/>
            <person name="Pham C."/>
            <person name="Simmons D."/>
            <person name="Wilczek-Boney K."/>
            <person name="Hale W."/>
            <person name="Jakkamsetti A."/>
            <person name="Pham P."/>
            <person name="Ruth R."/>
            <person name="San Lucas F."/>
            <person name="Warren J."/>
            <person name="Zhang J."/>
            <person name="Zhao Z."/>
            <person name="Zhou C."/>
            <person name="Zhu D."/>
            <person name="Lee S."/>
            <person name="Bess C."/>
            <person name="Blankenburg K."/>
            <person name="Forbes L."/>
            <person name="Fu Q."/>
            <person name="Gubbala S."/>
            <person name="Hirani K."/>
            <person name="Jayaseelan J.C."/>
            <person name="Lara F."/>
            <person name="Munidasa M."/>
            <person name="Palculict T."/>
            <person name="Patil S."/>
            <person name="Pu L.-L."/>
            <person name="Saada N."/>
            <person name="Tang L."/>
            <person name="Weissenberger G."/>
            <person name="Zhu Y."/>
            <person name="Hemphill L."/>
            <person name="Shang Y."/>
            <person name="Youmans B."/>
            <person name="Ayvaz T."/>
            <person name="Ross M."/>
            <person name="Santibanez J."/>
            <person name="Aqrawi P."/>
            <person name="Gross S."/>
            <person name="Joshi V."/>
            <person name="Fowler G."/>
            <person name="Nazareth L."/>
            <person name="Reid J."/>
            <person name="Worley K."/>
            <person name="Petrosino J."/>
            <person name="Highlander S."/>
            <person name="Gibbs R."/>
        </authorList>
    </citation>
    <scope>NUCLEOTIDE SEQUENCE [LARGE SCALE GENOMIC DNA]</scope>
    <source>
        <strain evidence="8 9">ATCC 23263</strain>
    </source>
</reference>
<keyword evidence="2" id="KW-1003">Cell membrane</keyword>
<feature type="transmembrane region" description="Helical" evidence="6">
    <location>
        <begin position="419"/>
        <end position="438"/>
    </location>
</feature>
<dbReference type="InterPro" id="IPR038766">
    <property type="entry name" value="Membrane_comp_ABC_pdt"/>
</dbReference>
<sequence>MKIMNRRIIREFRTNWLRYTALLLLIVFGFAFVVGASASNECIVRTIEDHFKTSKLEDGSFSTLSPLGKADMAEIRKDGVTIEKMAYSDVKVSRHRQLRVFRVRKHIDRLTLDAGSLPATSDELVLEQHYAKQNGYQVGDKLTLAGKSYTISGIGSVPDYTYVKKNVSDIGADHQKFSVAFLNDAAFDYFSHHLDEDCSPPVYCYGFRLNGAKTQRDFKDRLNALGVTLTAYTQRSDNSRINAYREDCGVMSKASLVCGALFTILLAYVLATFTAHTIDKEKKVIGTFYASGFSVGELRRHYIILPLVITAIGSVLSILIGYAVFFDLLSADSIALYSMPGIKVGYPLYVMLYALLIPLTITFVVNFIVITRRLKASPNVLLSAGPNEKGHDYPLNVEKLGDINTFRIRHFLKERSMNLIMFFGILLAVSFLVIGFTLNDSFQHYIDHVADQMPYNNTYLVTALPDDLPKDTQRMVSKTLKYSAGETPALSVVVSGVDRDNHPYYDFFPKTAKDELVLSPGAADKFHLQRGDKITLTDSLSGKRYPFKIIDIAGDKSALTAYMDRTAMVKRFNLDADAYNTILSKQKLAIPENRLLNTITKDDVIGAAQAQLDNTATIIGIINFVAMLIFVIVVYLVLKMMIDRSSMDISLLKIFGYNKHEIRQIYFGSAAATVIVSLILSLWIGTFVVKRIFPFLVSGVDVHIPEYLALSTQIEILLFMLVIFGVIQLCLRRRVNRIPMADIIRDRD</sequence>
<protein>
    <submittedName>
        <fullName evidence="8">Efflux ABC transporter, permease protein</fullName>
    </submittedName>
</protein>
<keyword evidence="4 6" id="KW-1133">Transmembrane helix</keyword>
<feature type="transmembrane region" description="Helical" evidence="6">
    <location>
        <begin position="618"/>
        <end position="638"/>
    </location>
</feature>
<dbReference type="PANTHER" id="PTHR30287">
    <property type="entry name" value="MEMBRANE COMPONENT OF PREDICTED ABC SUPERFAMILY METABOLITE UPTAKE TRANSPORTER"/>
    <property type="match status" value="1"/>
</dbReference>
<proteinExistence type="predicted"/>
<dbReference type="eggNOG" id="COG0577">
    <property type="taxonomic scope" value="Bacteria"/>
</dbReference>
<dbReference type="STRING" id="887929.HMP0721_1206"/>
<name>E6MGS3_9FIRM</name>
<evidence type="ECO:0000256" key="4">
    <source>
        <dbReference type="ARBA" id="ARBA00022989"/>
    </source>
</evidence>
<dbReference type="OrthoDB" id="2934570at2"/>
<accession>E6MGS3</accession>
<evidence type="ECO:0000256" key="5">
    <source>
        <dbReference type="ARBA" id="ARBA00023136"/>
    </source>
</evidence>
<feature type="transmembrane region" description="Helical" evidence="6">
    <location>
        <begin position="302"/>
        <end position="326"/>
    </location>
</feature>
<feature type="domain" description="ABC3 transporter permease C-terminal" evidence="7">
    <location>
        <begin position="621"/>
        <end position="738"/>
    </location>
</feature>
<evidence type="ECO:0000256" key="6">
    <source>
        <dbReference type="SAM" id="Phobius"/>
    </source>
</evidence>